<keyword evidence="3 8" id="KW-0418">Kinase</keyword>
<dbReference type="Gene3D" id="3.30.200.20">
    <property type="entry name" value="Phosphorylase Kinase, domain 1"/>
    <property type="match status" value="1"/>
</dbReference>
<dbReference type="CDD" id="cd14014">
    <property type="entry name" value="STKc_PknB_like"/>
    <property type="match status" value="1"/>
</dbReference>
<dbReference type="PROSITE" id="PS00107">
    <property type="entry name" value="PROTEIN_KINASE_ATP"/>
    <property type="match status" value="1"/>
</dbReference>
<organism evidence="8 9">
    <name type="scientific">Nocardia otitidiscaviarum</name>
    <dbReference type="NCBI Taxonomy" id="1823"/>
    <lineage>
        <taxon>Bacteria</taxon>
        <taxon>Bacillati</taxon>
        <taxon>Actinomycetota</taxon>
        <taxon>Actinomycetes</taxon>
        <taxon>Mycobacteriales</taxon>
        <taxon>Nocardiaceae</taxon>
        <taxon>Nocardia</taxon>
    </lineage>
</organism>
<evidence type="ECO:0000259" key="7">
    <source>
        <dbReference type="PROSITE" id="PS50011"/>
    </source>
</evidence>
<dbReference type="AlphaFoldDB" id="A0A378YJP1"/>
<feature type="domain" description="Protein kinase" evidence="7">
    <location>
        <begin position="17"/>
        <end position="275"/>
    </location>
</feature>
<protein>
    <submittedName>
        <fullName evidence="8">Serine/threonine-protein kinase AfsK</fullName>
        <ecNumber evidence="8">2.7.11.1</ecNumber>
    </submittedName>
</protein>
<dbReference type="SUPFAM" id="SSF56112">
    <property type="entry name" value="Protein kinase-like (PK-like)"/>
    <property type="match status" value="1"/>
</dbReference>
<evidence type="ECO:0000313" key="9">
    <source>
        <dbReference type="Proteomes" id="UP000255467"/>
    </source>
</evidence>
<dbReference type="EC" id="2.7.11.1" evidence="8"/>
<dbReference type="PANTHER" id="PTHR43289:SF34">
    <property type="entry name" value="SERINE_THREONINE-PROTEIN KINASE YBDM-RELATED"/>
    <property type="match status" value="1"/>
</dbReference>
<feature type="binding site" evidence="5">
    <location>
        <position position="45"/>
    </location>
    <ligand>
        <name>ATP</name>
        <dbReference type="ChEBI" id="CHEBI:30616"/>
    </ligand>
</feature>
<dbReference type="EMBL" id="UGRY01000002">
    <property type="protein sequence ID" value="SUA76697.1"/>
    <property type="molecule type" value="Genomic_DNA"/>
</dbReference>
<sequence length="635" mass="67436">MKIQPLQADDPQHVGRYRILGELGAGGMGRVLLGVGADGRLVAIKQVHPHLLDEAEYRARFRREVAATTRVSGAFTAPVIDFDIDSDVPWLASVFVIGMPLDKAVSQYGPLPPSAVRRLAVGLAAALHAIHQAGLVHRDLKPANVLLADDGPRVIDFGIASMSENPGGLTETGSVLGSPAYMSPEQTLAQRLTPASDVFSLGSVLMAAATGSSPFEAASLAYTLFNIAHTQPDLEALPSELRDLIEPCLRKDPAARPTPAQILDYLGQPVQHELPWPEPVHHEIERRRTELAALAADPDATSVLPGIRRVRDRSEQPYPTRRRSGRVGTAIAIAVVLAVAMAVTATAAWVRSGDTAPQPAARELTLPQVREADTCSWLKEALGASVPADLAQNAPAEVSAWQLVPFSQWGCHSAVRLGDRQLIFSAGDIVHRSERTDVEVPAGSFAAGQPIVGDSDRYGCERSVRVSDSTTWGLTVNGGAESCDLLEHILLRVLAVEEVPRLADVAGSLASVDPCGLADPASLLPLIGPVPDIPSVASARSCEWQGSESVVITTSRSTDLDDAPVIELGDGRQLLAPTSTVDAICDRTYVFRQFGADSEVVNVRVHGGAGMNEQICATAESVARTAIDRLPRQPG</sequence>
<dbReference type="GO" id="GO:0005524">
    <property type="term" value="F:ATP binding"/>
    <property type="evidence" value="ECO:0007669"/>
    <property type="project" value="UniProtKB-UniRule"/>
</dbReference>
<evidence type="ECO:0000313" key="8">
    <source>
        <dbReference type="EMBL" id="SUA76697.1"/>
    </source>
</evidence>
<gene>
    <name evidence="8" type="primary">afsK_4</name>
    <name evidence="8" type="ORF">NCTC1934_02667</name>
</gene>
<keyword evidence="2 5" id="KW-0547">Nucleotide-binding</keyword>
<dbReference type="InterPro" id="IPR011009">
    <property type="entry name" value="Kinase-like_dom_sf"/>
</dbReference>
<dbReference type="RefSeq" id="WP_051036893.1">
    <property type="nucleotide sequence ID" value="NZ_UGRY01000002.1"/>
</dbReference>
<dbReference type="GO" id="GO:0004674">
    <property type="term" value="F:protein serine/threonine kinase activity"/>
    <property type="evidence" value="ECO:0007669"/>
    <property type="project" value="UniProtKB-EC"/>
</dbReference>
<evidence type="ECO:0000256" key="4">
    <source>
        <dbReference type="ARBA" id="ARBA00022840"/>
    </source>
</evidence>
<evidence type="ECO:0000256" key="3">
    <source>
        <dbReference type="ARBA" id="ARBA00022777"/>
    </source>
</evidence>
<dbReference type="PANTHER" id="PTHR43289">
    <property type="entry name" value="MITOGEN-ACTIVATED PROTEIN KINASE KINASE KINASE 20-RELATED"/>
    <property type="match status" value="1"/>
</dbReference>
<dbReference type="InterPro" id="IPR000719">
    <property type="entry name" value="Prot_kinase_dom"/>
</dbReference>
<dbReference type="InterPro" id="IPR017441">
    <property type="entry name" value="Protein_kinase_ATP_BS"/>
</dbReference>
<keyword evidence="6" id="KW-1133">Transmembrane helix</keyword>
<keyword evidence="1 8" id="KW-0808">Transferase</keyword>
<proteinExistence type="predicted"/>
<dbReference type="Gene3D" id="1.10.510.10">
    <property type="entry name" value="Transferase(Phosphotransferase) domain 1"/>
    <property type="match status" value="1"/>
</dbReference>
<evidence type="ECO:0000256" key="1">
    <source>
        <dbReference type="ARBA" id="ARBA00022679"/>
    </source>
</evidence>
<evidence type="ECO:0000256" key="2">
    <source>
        <dbReference type="ARBA" id="ARBA00022741"/>
    </source>
</evidence>
<dbReference type="SMART" id="SM00220">
    <property type="entry name" value="S_TKc"/>
    <property type="match status" value="1"/>
</dbReference>
<keyword evidence="4 5" id="KW-0067">ATP-binding</keyword>
<reference evidence="8 9" key="1">
    <citation type="submission" date="2018-06" db="EMBL/GenBank/DDBJ databases">
        <authorList>
            <consortium name="Pathogen Informatics"/>
            <person name="Doyle S."/>
        </authorList>
    </citation>
    <scope>NUCLEOTIDE SEQUENCE [LARGE SCALE GENOMIC DNA]</scope>
    <source>
        <strain evidence="8 9">NCTC1934</strain>
    </source>
</reference>
<keyword evidence="6" id="KW-0472">Membrane</keyword>
<evidence type="ECO:0000256" key="6">
    <source>
        <dbReference type="SAM" id="Phobius"/>
    </source>
</evidence>
<keyword evidence="6" id="KW-0812">Transmembrane</keyword>
<dbReference type="Proteomes" id="UP000255467">
    <property type="component" value="Unassembled WGS sequence"/>
</dbReference>
<feature type="transmembrane region" description="Helical" evidence="6">
    <location>
        <begin position="327"/>
        <end position="350"/>
    </location>
</feature>
<dbReference type="PROSITE" id="PS00108">
    <property type="entry name" value="PROTEIN_KINASE_ST"/>
    <property type="match status" value="1"/>
</dbReference>
<dbReference type="Pfam" id="PF00069">
    <property type="entry name" value="Pkinase"/>
    <property type="match status" value="1"/>
</dbReference>
<dbReference type="InterPro" id="IPR008271">
    <property type="entry name" value="Ser/Thr_kinase_AS"/>
</dbReference>
<dbReference type="OrthoDB" id="9762169at2"/>
<evidence type="ECO:0000256" key="5">
    <source>
        <dbReference type="PROSITE-ProRule" id="PRU10141"/>
    </source>
</evidence>
<keyword evidence="9" id="KW-1185">Reference proteome</keyword>
<accession>A0A378YJP1</accession>
<name>A0A378YJP1_9NOCA</name>
<dbReference type="PROSITE" id="PS50011">
    <property type="entry name" value="PROTEIN_KINASE_DOM"/>
    <property type="match status" value="1"/>
</dbReference>